<reference evidence="1" key="1">
    <citation type="journal article" date="2014" name="Front. Microbiol.">
        <title>High frequency of phylogenetically diverse reductive dehalogenase-homologous genes in deep subseafloor sedimentary metagenomes.</title>
        <authorList>
            <person name="Kawai M."/>
            <person name="Futagami T."/>
            <person name="Toyoda A."/>
            <person name="Takaki Y."/>
            <person name="Nishi S."/>
            <person name="Hori S."/>
            <person name="Arai W."/>
            <person name="Tsubouchi T."/>
            <person name="Morono Y."/>
            <person name="Uchiyama I."/>
            <person name="Ito T."/>
            <person name="Fujiyama A."/>
            <person name="Inagaki F."/>
            <person name="Takami H."/>
        </authorList>
    </citation>
    <scope>NUCLEOTIDE SEQUENCE</scope>
    <source>
        <strain evidence="1">Expedition CK06-06</strain>
    </source>
</reference>
<protein>
    <submittedName>
        <fullName evidence="1">Uncharacterized protein</fullName>
    </submittedName>
</protein>
<organism evidence="1">
    <name type="scientific">marine sediment metagenome</name>
    <dbReference type="NCBI Taxonomy" id="412755"/>
    <lineage>
        <taxon>unclassified sequences</taxon>
        <taxon>metagenomes</taxon>
        <taxon>ecological metagenomes</taxon>
    </lineage>
</organism>
<sequence>PLSWDKNKYVLLAGGLKDVNSYVDNGSNNKPKIEAEKDYYYVVVATYGSNLVPSVPEHAETSEKECLENENEFCVGDERWDCNPGSSTTERENGFELDSDPIEDCAPDHCVGPDSNGRTDCIYNAECDDCNDLFGLFGWGGKATEDEQLVDCKDIQNCYYDYTNTTIDKYYDCDDIADGVGCYAYRSKEACEGYDDGDYNNKCFPRDCAWAPKEISNPQSFYEKILAALFPHYFELGDGICREVDEEKQRCD</sequence>
<name>X0XFI8_9ZZZZ</name>
<proteinExistence type="predicted"/>
<dbReference type="AlphaFoldDB" id="X0XFI8"/>
<evidence type="ECO:0000313" key="1">
    <source>
        <dbReference type="EMBL" id="GAG34172.1"/>
    </source>
</evidence>
<feature type="non-terminal residue" evidence="1">
    <location>
        <position position="252"/>
    </location>
</feature>
<accession>X0XFI8</accession>
<dbReference type="EMBL" id="BARS01041616">
    <property type="protein sequence ID" value="GAG34172.1"/>
    <property type="molecule type" value="Genomic_DNA"/>
</dbReference>
<feature type="non-terminal residue" evidence="1">
    <location>
        <position position="1"/>
    </location>
</feature>
<comment type="caution">
    <text evidence="1">The sequence shown here is derived from an EMBL/GenBank/DDBJ whole genome shotgun (WGS) entry which is preliminary data.</text>
</comment>
<gene>
    <name evidence="1" type="ORF">S01H1_63265</name>
</gene>